<dbReference type="SUPFAM" id="SSF46565">
    <property type="entry name" value="Chaperone J-domain"/>
    <property type="match status" value="1"/>
</dbReference>
<dbReference type="PANTHER" id="PTHR23172">
    <property type="entry name" value="AUXILIN/CYCLIN G-ASSOCIATED KINASE-RELATED"/>
    <property type="match status" value="1"/>
</dbReference>
<dbReference type="HOGENOM" id="CLU_048213_0_0_1"/>
<keyword evidence="3" id="KW-1185">Reference proteome</keyword>
<dbReference type="GO" id="GO:0072318">
    <property type="term" value="P:clathrin coat disassembly"/>
    <property type="evidence" value="ECO:0007669"/>
    <property type="project" value="TreeGrafter"/>
</dbReference>
<evidence type="ECO:0000313" key="3">
    <source>
        <dbReference type="Proteomes" id="UP000009168"/>
    </source>
</evidence>
<dbReference type="OrthoDB" id="1717591at2759"/>
<dbReference type="GO" id="GO:0031982">
    <property type="term" value="C:vesicle"/>
    <property type="evidence" value="ECO:0007669"/>
    <property type="project" value="TreeGrafter"/>
</dbReference>
<organism evidence="2 3">
    <name type="scientific">Tetrahymena thermophila (strain SB210)</name>
    <dbReference type="NCBI Taxonomy" id="312017"/>
    <lineage>
        <taxon>Eukaryota</taxon>
        <taxon>Sar</taxon>
        <taxon>Alveolata</taxon>
        <taxon>Ciliophora</taxon>
        <taxon>Intramacronucleata</taxon>
        <taxon>Oligohymenophorea</taxon>
        <taxon>Hymenostomatida</taxon>
        <taxon>Tetrahymenina</taxon>
        <taxon>Tetrahymenidae</taxon>
        <taxon>Tetrahymena</taxon>
    </lineage>
</organism>
<dbReference type="STRING" id="312017.Q23WW4"/>
<feature type="compositionally biased region" description="Polar residues" evidence="1">
    <location>
        <begin position="117"/>
        <end position="132"/>
    </location>
</feature>
<reference evidence="3" key="1">
    <citation type="journal article" date="2006" name="PLoS Biol.">
        <title>Macronuclear genome sequence of the ciliate Tetrahymena thermophila, a model eukaryote.</title>
        <authorList>
            <person name="Eisen J.A."/>
            <person name="Coyne R.S."/>
            <person name="Wu M."/>
            <person name="Wu D."/>
            <person name="Thiagarajan M."/>
            <person name="Wortman J.R."/>
            <person name="Badger J.H."/>
            <person name="Ren Q."/>
            <person name="Amedeo P."/>
            <person name="Jones K.M."/>
            <person name="Tallon L.J."/>
            <person name="Delcher A.L."/>
            <person name="Salzberg S.L."/>
            <person name="Silva J.C."/>
            <person name="Haas B.J."/>
            <person name="Majoros W.H."/>
            <person name="Farzad M."/>
            <person name="Carlton J.M."/>
            <person name="Smith R.K. Jr."/>
            <person name="Garg J."/>
            <person name="Pearlman R.E."/>
            <person name="Karrer K.M."/>
            <person name="Sun L."/>
            <person name="Manning G."/>
            <person name="Elde N.C."/>
            <person name="Turkewitz A.P."/>
            <person name="Asai D.J."/>
            <person name="Wilkes D.E."/>
            <person name="Wang Y."/>
            <person name="Cai H."/>
            <person name="Collins K."/>
            <person name="Stewart B.A."/>
            <person name="Lee S.R."/>
            <person name="Wilamowska K."/>
            <person name="Weinberg Z."/>
            <person name="Ruzzo W.L."/>
            <person name="Wloga D."/>
            <person name="Gaertig J."/>
            <person name="Frankel J."/>
            <person name="Tsao C.-C."/>
            <person name="Gorovsky M.A."/>
            <person name="Keeling P.J."/>
            <person name="Waller R.F."/>
            <person name="Patron N.J."/>
            <person name="Cherry J.M."/>
            <person name="Stover N.A."/>
            <person name="Krieger C.J."/>
            <person name="del Toro C."/>
            <person name="Ryder H.F."/>
            <person name="Williamson S.C."/>
            <person name="Barbeau R.A."/>
            <person name="Hamilton E.P."/>
            <person name="Orias E."/>
        </authorList>
    </citation>
    <scope>NUCLEOTIDE SEQUENCE [LARGE SCALE GENOMIC DNA]</scope>
    <source>
        <strain evidence="3">SB210</strain>
    </source>
</reference>
<dbReference type="eggNOG" id="KOG0431">
    <property type="taxonomic scope" value="Eukaryota"/>
</dbReference>
<evidence type="ECO:0000256" key="1">
    <source>
        <dbReference type="SAM" id="MobiDB-lite"/>
    </source>
</evidence>
<sequence>MPNYPIFYSIQNDKDSSTNVFSLNFNDQVQGDEVLKLRHIINEFPIDLQSGNYHIRFKIQCNETEPKIFAWIDPQNLEARAPIINNAVYVKILQLTKDGDSKIYNKQKILKIKQKGSLRSQPAQELKNQTPPIENAQKVKRVTGSSTNIHHSSSDPDLVHQKHMGSAKALDSDYKDTSKQSQFKQKSSNNLDDSQQRQEKAQNKIPVIKNHFDDEYDDYVAPAPQVTVQPQKIPPAVVDLIEGNDEEAPSSGAGKNSSEHNTTSINNIDIFPQDDGYRHVQHEDLIHHQKGPISESERKLESRKNEYIINGEINREKLIKVKEQILQEEQEERKREYEEEERRKAQEQVDKRSAQDRLEGKIKSWKEQNGTRKDIRTLLSTLQNILWPGANWTPVSFFDLSTEDSLKSAIRKVFKTFHPDRNRNDIEKKYICEQIIDEIRKAQKEYENKQQK</sequence>
<name>Q23WW4_TETTS</name>
<dbReference type="InParanoid" id="Q23WW4"/>
<dbReference type="EMBL" id="GG662606">
    <property type="protein sequence ID" value="EAS00981.2"/>
    <property type="molecule type" value="Genomic_DNA"/>
</dbReference>
<dbReference type="GO" id="GO:0005737">
    <property type="term" value="C:cytoplasm"/>
    <property type="evidence" value="ECO:0007669"/>
    <property type="project" value="TreeGrafter"/>
</dbReference>
<feature type="compositionally biased region" description="Polar residues" evidence="1">
    <location>
        <begin position="253"/>
        <end position="263"/>
    </location>
</feature>
<accession>Q23WW4</accession>
<dbReference type="PANTHER" id="PTHR23172:SF19">
    <property type="entry name" value="J DOMAIN-CONTAINING PROTEIN"/>
    <property type="match status" value="1"/>
</dbReference>
<evidence type="ECO:0008006" key="4">
    <source>
        <dbReference type="Google" id="ProtNLM"/>
    </source>
</evidence>
<feature type="region of interest" description="Disordered" evidence="1">
    <location>
        <begin position="330"/>
        <end position="357"/>
    </location>
</feature>
<gene>
    <name evidence="2" type="ORF">TTHERM_00775920</name>
</gene>
<dbReference type="GeneID" id="7823808"/>
<dbReference type="GO" id="GO:0030276">
    <property type="term" value="F:clathrin binding"/>
    <property type="evidence" value="ECO:0007669"/>
    <property type="project" value="TreeGrafter"/>
</dbReference>
<feature type="compositionally biased region" description="Low complexity" evidence="1">
    <location>
        <begin position="179"/>
        <end position="188"/>
    </location>
</feature>
<dbReference type="InterPro" id="IPR036869">
    <property type="entry name" value="J_dom_sf"/>
</dbReference>
<dbReference type="Gene3D" id="1.10.287.110">
    <property type="entry name" value="DnaJ domain"/>
    <property type="match status" value="1"/>
</dbReference>
<proteinExistence type="predicted"/>
<feature type="region of interest" description="Disordered" evidence="1">
    <location>
        <begin position="244"/>
        <end position="263"/>
    </location>
</feature>
<evidence type="ECO:0000313" key="2">
    <source>
        <dbReference type="EMBL" id="EAS00981.2"/>
    </source>
</evidence>
<dbReference type="AlphaFoldDB" id="Q23WW4"/>
<dbReference type="KEGG" id="tet:TTHERM_00775920"/>
<dbReference type="Proteomes" id="UP000009168">
    <property type="component" value="Unassembled WGS sequence"/>
</dbReference>
<dbReference type="RefSeq" id="XP_001021226.2">
    <property type="nucleotide sequence ID" value="XM_001021226.2"/>
</dbReference>
<dbReference type="GO" id="GO:0072583">
    <property type="term" value="P:clathrin-dependent endocytosis"/>
    <property type="evidence" value="ECO:0007669"/>
    <property type="project" value="TreeGrafter"/>
</dbReference>
<protein>
    <recommendedName>
        <fullName evidence="4">DnaJ domain protein</fullName>
    </recommendedName>
</protein>
<feature type="region of interest" description="Disordered" evidence="1">
    <location>
        <begin position="115"/>
        <end position="204"/>
    </location>
</feature>